<sequence length="228" mass="24682">MTLSSLPAPLVAVLFGLLTGIPSALFVLRFLGQLDPEEYTTPGAFFRPSILTFSCVLPLAYSFQFGLSAHFWVYSILGVLFLTASFIDLYSYILPDELIYPTMLFAPLASLFLLHMPANQCFGGAVLGAGFFILLQFAYRKLRGIEGLGTGDIKLMFALGALTGLHLLPIAVLLACISTLIAAAVADLAGKKLSLHSQMPFGPFLCLGTALTLLYGTDIMNWYLKLVL</sequence>
<dbReference type="GO" id="GO:0006465">
    <property type="term" value="P:signal peptide processing"/>
    <property type="evidence" value="ECO:0007669"/>
    <property type="project" value="TreeGrafter"/>
</dbReference>
<gene>
    <name evidence="5" type="ORF">SAMN02745702_00391</name>
</gene>
<proteinExistence type="inferred from homology"/>
<protein>
    <submittedName>
        <fullName evidence="5">Leader peptidase (Prepilin peptidase) / N-methyltransferase</fullName>
    </submittedName>
</protein>
<feature type="transmembrane region" description="Helical" evidence="3">
    <location>
        <begin position="201"/>
        <end position="224"/>
    </location>
</feature>
<dbReference type="InterPro" id="IPR000045">
    <property type="entry name" value="Prepilin_IV_endopep_pep"/>
</dbReference>
<dbReference type="PANTHER" id="PTHR30487:SF0">
    <property type="entry name" value="PREPILIN LEADER PEPTIDASE_N-METHYLTRANSFERASE-RELATED"/>
    <property type="match status" value="1"/>
</dbReference>
<dbReference type="GO" id="GO:0004190">
    <property type="term" value="F:aspartic-type endopeptidase activity"/>
    <property type="evidence" value="ECO:0007669"/>
    <property type="project" value="InterPro"/>
</dbReference>
<feature type="transmembrane region" description="Helical" evidence="3">
    <location>
        <begin position="122"/>
        <end position="139"/>
    </location>
</feature>
<evidence type="ECO:0000259" key="4">
    <source>
        <dbReference type="Pfam" id="PF01478"/>
    </source>
</evidence>
<evidence type="ECO:0000256" key="1">
    <source>
        <dbReference type="ARBA" id="ARBA00005801"/>
    </source>
</evidence>
<dbReference type="AlphaFoldDB" id="A0A1T4VIG4"/>
<reference evidence="5 6" key="1">
    <citation type="submission" date="2017-02" db="EMBL/GenBank/DDBJ databases">
        <authorList>
            <person name="Peterson S.W."/>
        </authorList>
    </citation>
    <scope>NUCLEOTIDE SEQUENCE [LARGE SCALE GENOMIC DNA]</scope>
    <source>
        <strain evidence="5 6">DSM 18034</strain>
    </source>
</reference>
<accession>A0A1T4VIG4</accession>
<dbReference type="RefSeq" id="WP_078683700.1">
    <property type="nucleotide sequence ID" value="NZ_FUYA01000001.1"/>
</dbReference>
<dbReference type="Gene3D" id="1.20.120.1220">
    <property type="match status" value="1"/>
</dbReference>
<dbReference type="Proteomes" id="UP000189733">
    <property type="component" value="Unassembled WGS sequence"/>
</dbReference>
<dbReference type="InterPro" id="IPR050882">
    <property type="entry name" value="Prepilin_peptidase/N-MTase"/>
</dbReference>
<keyword evidence="6" id="KW-1185">Reference proteome</keyword>
<feature type="transmembrane region" description="Helical" evidence="3">
    <location>
        <begin position="71"/>
        <end position="91"/>
    </location>
</feature>
<evidence type="ECO:0000256" key="2">
    <source>
        <dbReference type="RuleBase" id="RU003793"/>
    </source>
</evidence>
<keyword evidence="3" id="KW-0812">Transmembrane</keyword>
<evidence type="ECO:0000256" key="3">
    <source>
        <dbReference type="SAM" id="Phobius"/>
    </source>
</evidence>
<dbReference type="PRINTS" id="PR00864">
    <property type="entry name" value="PREPILNPTASE"/>
</dbReference>
<keyword evidence="3" id="KW-1133">Transmembrane helix</keyword>
<keyword evidence="5" id="KW-0808">Transferase</keyword>
<dbReference type="Pfam" id="PF01478">
    <property type="entry name" value="Peptidase_A24"/>
    <property type="match status" value="1"/>
</dbReference>
<feature type="domain" description="Prepilin type IV endopeptidase peptidase" evidence="4">
    <location>
        <begin position="76"/>
        <end position="182"/>
    </location>
</feature>
<dbReference type="STRING" id="1121442.SAMN02745702_00391"/>
<dbReference type="GO" id="GO:0008168">
    <property type="term" value="F:methyltransferase activity"/>
    <property type="evidence" value="ECO:0007669"/>
    <property type="project" value="UniProtKB-KW"/>
</dbReference>
<dbReference type="GO" id="GO:0032259">
    <property type="term" value="P:methylation"/>
    <property type="evidence" value="ECO:0007669"/>
    <property type="project" value="UniProtKB-KW"/>
</dbReference>
<keyword evidence="3" id="KW-0472">Membrane</keyword>
<dbReference type="OrthoDB" id="9789291at2"/>
<comment type="similarity">
    <text evidence="1 2">Belongs to the peptidase A24 family.</text>
</comment>
<dbReference type="GO" id="GO:0005886">
    <property type="term" value="C:plasma membrane"/>
    <property type="evidence" value="ECO:0007669"/>
    <property type="project" value="TreeGrafter"/>
</dbReference>
<evidence type="ECO:0000313" key="5">
    <source>
        <dbReference type="EMBL" id="SKA64729.1"/>
    </source>
</evidence>
<dbReference type="EMBL" id="FUYA01000001">
    <property type="protein sequence ID" value="SKA64729.1"/>
    <property type="molecule type" value="Genomic_DNA"/>
</dbReference>
<dbReference type="InterPro" id="IPR014032">
    <property type="entry name" value="Peptidase_A24A_bac"/>
</dbReference>
<name>A0A1T4VIG4_9BACT</name>
<dbReference type="PANTHER" id="PTHR30487">
    <property type="entry name" value="TYPE 4 PREPILIN-LIKE PROTEINS LEADER PEPTIDE-PROCESSING ENZYME"/>
    <property type="match status" value="1"/>
</dbReference>
<keyword evidence="5" id="KW-0489">Methyltransferase</keyword>
<feature type="transmembrane region" description="Helical" evidence="3">
    <location>
        <begin position="6"/>
        <end position="32"/>
    </location>
</feature>
<feature type="transmembrane region" description="Helical" evidence="3">
    <location>
        <begin position="159"/>
        <end position="181"/>
    </location>
</feature>
<evidence type="ECO:0000313" key="6">
    <source>
        <dbReference type="Proteomes" id="UP000189733"/>
    </source>
</evidence>
<feature type="transmembrane region" description="Helical" evidence="3">
    <location>
        <begin position="44"/>
        <end position="65"/>
    </location>
</feature>
<organism evidence="5 6">
    <name type="scientific">Desulfobaculum bizertense DSM 18034</name>
    <dbReference type="NCBI Taxonomy" id="1121442"/>
    <lineage>
        <taxon>Bacteria</taxon>
        <taxon>Pseudomonadati</taxon>
        <taxon>Thermodesulfobacteriota</taxon>
        <taxon>Desulfovibrionia</taxon>
        <taxon>Desulfovibrionales</taxon>
        <taxon>Desulfovibrionaceae</taxon>
        <taxon>Desulfobaculum</taxon>
    </lineage>
</organism>